<feature type="region of interest" description="Disordered" evidence="10">
    <location>
        <begin position="1"/>
        <end position="78"/>
    </location>
</feature>
<evidence type="ECO:0000256" key="6">
    <source>
        <dbReference type="ARBA" id="ARBA00022838"/>
    </source>
</evidence>
<dbReference type="PANTHER" id="PTHR15459">
    <property type="entry name" value="POLYAMINE-MODULATED FACTOR 1"/>
    <property type="match status" value="1"/>
</dbReference>
<dbReference type="AlphaFoldDB" id="A0A0M8N1M1"/>
<evidence type="ECO:0008006" key="13">
    <source>
        <dbReference type="Google" id="ProtNLM"/>
    </source>
</evidence>
<organism evidence="11 12">
    <name type="scientific">Escovopsis weberi</name>
    <dbReference type="NCBI Taxonomy" id="150374"/>
    <lineage>
        <taxon>Eukaryota</taxon>
        <taxon>Fungi</taxon>
        <taxon>Dikarya</taxon>
        <taxon>Ascomycota</taxon>
        <taxon>Pezizomycotina</taxon>
        <taxon>Sordariomycetes</taxon>
        <taxon>Hypocreomycetidae</taxon>
        <taxon>Hypocreales</taxon>
        <taxon>Hypocreaceae</taxon>
        <taxon>Escovopsis</taxon>
    </lineage>
</organism>
<keyword evidence="12" id="KW-1185">Reference proteome</keyword>
<evidence type="ECO:0000256" key="5">
    <source>
        <dbReference type="ARBA" id="ARBA00022776"/>
    </source>
</evidence>
<evidence type="ECO:0000256" key="1">
    <source>
        <dbReference type="ARBA" id="ARBA00004123"/>
    </source>
</evidence>
<gene>
    <name evidence="11" type="ORF">ESCO_000197</name>
</gene>
<evidence type="ECO:0000313" key="11">
    <source>
        <dbReference type="EMBL" id="KOS18714.1"/>
    </source>
</evidence>
<dbReference type="GO" id="GO:0007059">
    <property type="term" value="P:chromosome segregation"/>
    <property type="evidence" value="ECO:0007669"/>
    <property type="project" value="TreeGrafter"/>
</dbReference>
<keyword evidence="7" id="KW-0539">Nucleus</keyword>
<dbReference type="InterPro" id="IPR007128">
    <property type="entry name" value="PMF1/Nnf1"/>
</dbReference>
<dbReference type="GO" id="GO:0005634">
    <property type="term" value="C:nucleus"/>
    <property type="evidence" value="ECO:0007669"/>
    <property type="project" value="UniProtKB-SubCell"/>
</dbReference>
<accession>A0A0M8N1M1</accession>
<evidence type="ECO:0000256" key="8">
    <source>
        <dbReference type="ARBA" id="ARBA00023306"/>
    </source>
</evidence>
<evidence type="ECO:0000256" key="10">
    <source>
        <dbReference type="SAM" id="MobiDB-lite"/>
    </source>
</evidence>
<keyword evidence="3" id="KW-0158">Chromosome</keyword>
<keyword evidence="9" id="KW-0137">Centromere</keyword>
<evidence type="ECO:0000256" key="4">
    <source>
        <dbReference type="ARBA" id="ARBA00022618"/>
    </source>
</evidence>
<evidence type="ECO:0000313" key="12">
    <source>
        <dbReference type="Proteomes" id="UP000053831"/>
    </source>
</evidence>
<comment type="subcellular location">
    <subcellularLocation>
        <location evidence="2">Chromosome</location>
        <location evidence="2">Centromere</location>
        <location evidence="2">Kinetochore</location>
    </subcellularLocation>
    <subcellularLocation>
        <location evidence="1">Nucleus</location>
    </subcellularLocation>
</comment>
<feature type="compositionally biased region" description="Low complexity" evidence="10">
    <location>
        <begin position="26"/>
        <end position="38"/>
    </location>
</feature>
<evidence type="ECO:0000256" key="3">
    <source>
        <dbReference type="ARBA" id="ARBA00022454"/>
    </source>
</evidence>
<proteinExistence type="predicted"/>
<feature type="compositionally biased region" description="Low complexity" evidence="10">
    <location>
        <begin position="56"/>
        <end position="65"/>
    </location>
</feature>
<comment type="caution">
    <text evidence="11">The sequence shown here is derived from an EMBL/GenBank/DDBJ whole genome shotgun (WGS) entry which is preliminary data.</text>
</comment>
<sequence>MATGPPIDIDNDDDIEMASSSNLDAQRQQQQQQPQAQQQEKRKQKRKRKRKRKQKQQQQQQQQQQHATPPAPGPRAQRMQQLYAQSLRRALSKLGWENFAACFPTAAARAEPVLRQVQAQMVDKLGDKCEVRTMRAQGASLGRADAAQKEFEHIMAARQVVPRLNELEALVADAARRRASSDTPPIPPHTLPPDAVLAAHLLPSLASHQSHLNARLQTTQSRNALLHEHILRQRAEVDALLAELEHAVDDVRGANAVLGAVVEDIAREAREGGVDVEG</sequence>
<dbReference type="Proteomes" id="UP000053831">
    <property type="component" value="Unassembled WGS sequence"/>
</dbReference>
<feature type="compositionally biased region" description="Basic residues" evidence="10">
    <location>
        <begin position="42"/>
        <end position="55"/>
    </location>
</feature>
<keyword evidence="5" id="KW-0498">Mitosis</keyword>
<dbReference type="GO" id="GO:0051301">
    <property type="term" value="P:cell division"/>
    <property type="evidence" value="ECO:0007669"/>
    <property type="project" value="UniProtKB-KW"/>
</dbReference>
<dbReference type="EMBL" id="LGSR01000020">
    <property type="protein sequence ID" value="KOS18714.1"/>
    <property type="molecule type" value="Genomic_DNA"/>
</dbReference>
<evidence type="ECO:0000256" key="7">
    <source>
        <dbReference type="ARBA" id="ARBA00023242"/>
    </source>
</evidence>
<reference evidence="11 12" key="1">
    <citation type="submission" date="2015-07" db="EMBL/GenBank/DDBJ databases">
        <title>The genome of the fungus Escovopsis weberi, a specialized disease agent of ant agriculture.</title>
        <authorList>
            <person name="de Man T.J."/>
            <person name="Stajich J.E."/>
            <person name="Kubicek C.P."/>
            <person name="Chenthamara K."/>
            <person name="Atanasova L."/>
            <person name="Druzhinina I.S."/>
            <person name="Birnbaum S."/>
            <person name="Barribeau S.M."/>
            <person name="Teiling C."/>
            <person name="Suen G."/>
            <person name="Currie C."/>
            <person name="Gerardo N.M."/>
        </authorList>
    </citation>
    <scope>NUCLEOTIDE SEQUENCE [LARGE SCALE GENOMIC DNA]</scope>
</reference>
<keyword evidence="4" id="KW-0132">Cell division</keyword>
<evidence type="ECO:0000256" key="9">
    <source>
        <dbReference type="ARBA" id="ARBA00023328"/>
    </source>
</evidence>
<keyword evidence="6" id="KW-0995">Kinetochore</keyword>
<dbReference type="OrthoDB" id="18453at2759"/>
<name>A0A0M8N1M1_ESCWE</name>
<evidence type="ECO:0000256" key="2">
    <source>
        <dbReference type="ARBA" id="ARBA00004629"/>
    </source>
</evidence>
<dbReference type="Pfam" id="PF03980">
    <property type="entry name" value="Nnf1"/>
    <property type="match status" value="1"/>
</dbReference>
<keyword evidence="8" id="KW-0131">Cell cycle</keyword>
<dbReference type="GO" id="GO:0000444">
    <property type="term" value="C:MIS12/MIND type complex"/>
    <property type="evidence" value="ECO:0007669"/>
    <property type="project" value="InterPro"/>
</dbReference>
<protein>
    <recommendedName>
        <fullName evidence="13">Kinetochore-associated protein NNF1</fullName>
    </recommendedName>
</protein>
<dbReference type="PANTHER" id="PTHR15459:SF3">
    <property type="entry name" value="POLYAMINE-MODULATED FACTOR 1"/>
    <property type="match status" value="1"/>
</dbReference>